<dbReference type="RefSeq" id="WP_241913394.1">
    <property type="nucleotide sequence ID" value="NZ_CP093326.1"/>
</dbReference>
<dbReference type="Proteomes" id="UP000829069">
    <property type="component" value="Chromosome"/>
</dbReference>
<gene>
    <name evidence="3" type="ORF">MNQ99_14360</name>
</gene>
<dbReference type="PROSITE" id="PS51257">
    <property type="entry name" value="PROKAR_LIPOPROTEIN"/>
    <property type="match status" value="1"/>
</dbReference>
<evidence type="ECO:0000313" key="4">
    <source>
        <dbReference type="Proteomes" id="UP000829069"/>
    </source>
</evidence>
<dbReference type="InterPro" id="IPR046281">
    <property type="entry name" value="DUF6318"/>
</dbReference>
<feature type="compositionally biased region" description="Basic and acidic residues" evidence="1">
    <location>
        <begin position="50"/>
        <end position="59"/>
    </location>
</feature>
<protein>
    <submittedName>
        <fullName evidence="3">DUF6318 family protein</fullName>
    </submittedName>
</protein>
<accession>A0ABY3W962</accession>
<evidence type="ECO:0000259" key="2">
    <source>
        <dbReference type="Pfam" id="PF19843"/>
    </source>
</evidence>
<dbReference type="Pfam" id="PF19843">
    <property type="entry name" value="DUF6318"/>
    <property type="match status" value="1"/>
</dbReference>
<sequence length="197" mass="20739">MKKLMMSGAVVTVAAVALVGCGSEAGQDKAAVSNKPVAASTEAPAQNVRTPEKNDRMSEDTDQGLASFTYYYFEAKNYAIQTGDADLMREVAADCSGCMTEADAIEAVYADGGWIVGGQPKALNVVALDEAKDEEGNLSAMVPYMEDARTTLDKDGKTVEAKEWDSDGTTLTVTANYADGAWAMVSVDETPNAGLPE</sequence>
<dbReference type="EMBL" id="CP093326">
    <property type="protein sequence ID" value="UNK45113.1"/>
    <property type="molecule type" value="Genomic_DNA"/>
</dbReference>
<evidence type="ECO:0000256" key="1">
    <source>
        <dbReference type="SAM" id="MobiDB-lite"/>
    </source>
</evidence>
<feature type="region of interest" description="Disordered" evidence="1">
    <location>
        <begin position="32"/>
        <end position="60"/>
    </location>
</feature>
<proteinExistence type="predicted"/>
<feature type="domain" description="DUF6318" evidence="2">
    <location>
        <begin position="38"/>
        <end position="187"/>
    </location>
</feature>
<reference evidence="3 4" key="1">
    <citation type="submission" date="2022-03" db="EMBL/GenBank/DDBJ databases">
        <title>Isotopic signatures of nitrous oxide derived from detoxification processes.</title>
        <authorList>
            <person name="Behrendt U."/>
            <person name="Buchen C."/>
            <person name="Well R."/>
            <person name="Ulrich A."/>
            <person name="Rohe L."/>
            <person name="Kolb S."/>
            <person name="Schloter M."/>
            <person name="Horn M.A."/>
            <person name="Augustin J."/>
        </authorList>
    </citation>
    <scope>NUCLEOTIDE SEQUENCE [LARGE SCALE GENOMIC DNA]</scope>
    <source>
        <strain evidence="3 4">S4-C24</strain>
    </source>
</reference>
<evidence type="ECO:0000313" key="3">
    <source>
        <dbReference type="EMBL" id="UNK45113.1"/>
    </source>
</evidence>
<name>A0ABY3W962_9MICC</name>
<keyword evidence="4" id="KW-1185">Reference proteome</keyword>
<organism evidence="3 4">
    <name type="scientific">Arthrobacter sulfonylureivorans</name>
    <dbReference type="NCBI Taxonomy" id="2486855"/>
    <lineage>
        <taxon>Bacteria</taxon>
        <taxon>Bacillati</taxon>
        <taxon>Actinomycetota</taxon>
        <taxon>Actinomycetes</taxon>
        <taxon>Micrococcales</taxon>
        <taxon>Micrococcaceae</taxon>
        <taxon>Arthrobacter</taxon>
    </lineage>
</organism>